<accession>A0A6N7W697</accession>
<keyword evidence="2 3" id="KW-0413">Isomerase</keyword>
<evidence type="ECO:0000256" key="2">
    <source>
        <dbReference type="ARBA" id="ARBA00023235"/>
    </source>
</evidence>
<proteinExistence type="inferred from homology"/>
<dbReference type="InterPro" id="IPR010819">
    <property type="entry name" value="AGE/CE"/>
</dbReference>
<dbReference type="GO" id="GO:0005975">
    <property type="term" value="P:carbohydrate metabolic process"/>
    <property type="evidence" value="ECO:0007669"/>
    <property type="project" value="InterPro"/>
</dbReference>
<gene>
    <name evidence="3" type="ORF">FYJ24_03080</name>
</gene>
<organism evidence="3 4">
    <name type="scientific">Scrofimicrobium canadense</name>
    <dbReference type="NCBI Taxonomy" id="2652290"/>
    <lineage>
        <taxon>Bacteria</taxon>
        <taxon>Bacillati</taxon>
        <taxon>Actinomycetota</taxon>
        <taxon>Actinomycetes</taxon>
        <taxon>Actinomycetales</taxon>
        <taxon>Actinomycetaceae</taxon>
        <taxon>Scrofimicrobium</taxon>
    </lineage>
</organism>
<keyword evidence="4" id="KW-1185">Reference proteome</keyword>
<evidence type="ECO:0000256" key="1">
    <source>
        <dbReference type="ARBA" id="ARBA00008558"/>
    </source>
</evidence>
<dbReference type="RefSeq" id="WP_154543499.1">
    <property type="nucleotide sequence ID" value="NZ_VULO01000003.1"/>
</dbReference>
<dbReference type="GO" id="GO:0016853">
    <property type="term" value="F:isomerase activity"/>
    <property type="evidence" value="ECO:0007669"/>
    <property type="project" value="UniProtKB-KW"/>
</dbReference>
<dbReference type="SUPFAM" id="SSF48208">
    <property type="entry name" value="Six-hairpin glycosidases"/>
    <property type="match status" value="1"/>
</dbReference>
<dbReference type="Proteomes" id="UP000470875">
    <property type="component" value="Unassembled WGS sequence"/>
</dbReference>
<protein>
    <submittedName>
        <fullName evidence="3">AGE family epimerase/isomerase</fullName>
    </submittedName>
</protein>
<dbReference type="AlphaFoldDB" id="A0A6N7W697"/>
<dbReference type="InterPro" id="IPR008928">
    <property type="entry name" value="6-hairpin_glycosidase_sf"/>
</dbReference>
<dbReference type="Gene3D" id="1.50.10.10">
    <property type="match status" value="1"/>
</dbReference>
<evidence type="ECO:0000313" key="3">
    <source>
        <dbReference type="EMBL" id="MSS83756.1"/>
    </source>
</evidence>
<reference evidence="3 4" key="1">
    <citation type="submission" date="2019-08" db="EMBL/GenBank/DDBJ databases">
        <title>In-depth cultivation of the pig gut microbiome towards novel bacterial diversity and tailored functional studies.</title>
        <authorList>
            <person name="Wylensek D."/>
            <person name="Hitch T.C.A."/>
            <person name="Clavel T."/>
        </authorList>
    </citation>
    <scope>NUCLEOTIDE SEQUENCE [LARGE SCALE GENOMIC DNA]</scope>
    <source>
        <strain evidence="3 4">WB03_NA08</strain>
    </source>
</reference>
<dbReference type="EMBL" id="VULO01000003">
    <property type="protein sequence ID" value="MSS83756.1"/>
    <property type="molecule type" value="Genomic_DNA"/>
</dbReference>
<evidence type="ECO:0000313" key="4">
    <source>
        <dbReference type="Proteomes" id="UP000470875"/>
    </source>
</evidence>
<comment type="similarity">
    <text evidence="1">Belongs to the N-acylglucosamine 2-epimerase family.</text>
</comment>
<dbReference type="Pfam" id="PF07221">
    <property type="entry name" value="GlcNAc_2-epim"/>
    <property type="match status" value="1"/>
</dbReference>
<comment type="caution">
    <text evidence="3">The sequence shown here is derived from an EMBL/GenBank/DDBJ whole genome shotgun (WGS) entry which is preliminary data.</text>
</comment>
<dbReference type="InterPro" id="IPR012341">
    <property type="entry name" value="6hp_glycosidase-like_sf"/>
</dbReference>
<name>A0A6N7W697_9ACTO</name>
<sequence length="414" mass="46458">MGLINSEVIAAVEFAKGAKVPTGFGYLDEDGHVDPSKPVELWVTSRMTYVFALATLLGIPGTKEYLRHGVESLSKYFRDPVYGGWFSAIEATPDAQGDAVPVNDRKEAYAHAFVLLAANAALAADDPEAGYLLTQALDSQEEHWFDPAYGKVRESWDRAFTVTEDYRGANANMHTVEAYLANADLTDNREALDRAIEMCHFITNQARNHDWRIPEHYDQQWNPLPDYNKDQPAHPFRPFGATPGHGLEWSRLILQARGSLQRAGQAAPEWMLESAKALYIRAVADAWHVDGAPGFIYTTDFAGQPVTRQRMHWVVCEALGAAIVLKKVLEEEEPDSALLNQVVTSITQWREYAEKYLIEAPGRWRHELDPHNQPASETWPGKPDVYHFFQMLILPDLPVSPSFAAALKENTARK</sequence>
<dbReference type="PANTHER" id="PTHR15108">
    <property type="entry name" value="N-ACYLGLUCOSAMINE-2-EPIMERASE"/>
    <property type="match status" value="1"/>
</dbReference>